<dbReference type="EMBL" id="CP003362">
    <property type="protein sequence ID" value="AGB50492.1"/>
    <property type="molecule type" value="Genomic_DNA"/>
</dbReference>
<dbReference type="AlphaFoldDB" id="L0KYG4"/>
<feature type="transmembrane region" description="Helical" evidence="2">
    <location>
        <begin position="157"/>
        <end position="177"/>
    </location>
</feature>
<evidence type="ECO:0000313" key="3">
    <source>
        <dbReference type="EMBL" id="AGB50492.1"/>
    </source>
</evidence>
<evidence type="ECO:0000256" key="2">
    <source>
        <dbReference type="SAM" id="Phobius"/>
    </source>
</evidence>
<accession>L0KYG4</accession>
<feature type="coiled-coil region" evidence="1">
    <location>
        <begin position="8"/>
        <end position="35"/>
    </location>
</feature>
<keyword evidence="2" id="KW-1133">Transmembrane helix</keyword>
<dbReference type="HOGENOM" id="CLU_084976_0_0_2"/>
<evidence type="ECO:0000256" key="1">
    <source>
        <dbReference type="SAM" id="Coils"/>
    </source>
</evidence>
<keyword evidence="1" id="KW-0175">Coiled coil</keyword>
<keyword evidence="2" id="KW-0472">Membrane</keyword>
<dbReference type="OrthoDB" id="137237at2157"/>
<feature type="transmembrane region" description="Helical" evidence="2">
    <location>
        <begin position="189"/>
        <end position="208"/>
    </location>
</feature>
<sequence>MMSEEKTRDDLHGRINSFDQNLRSLERRLRAVERRLSMEVPPQDLMDDPVHLQADLLHQMRTEFAELRGKMRFLDGKASYPGETDINSLKQQMEELQEQLHTLSEGQKQTKHELLNNKTDDHMLTLTQTMKDQLEDMEKRLKRTEDRNRITIGSVKVPVELSGVVAAALIFFTGLLIMGNRWDIIRSPYFSFSIALVLAAAALIRFYMANKEPKIA</sequence>
<dbReference type="KEGG" id="mhz:Metho_2335"/>
<feature type="coiled-coil region" evidence="1">
    <location>
        <begin position="86"/>
        <end position="147"/>
    </location>
</feature>
<gene>
    <name evidence="3" type="ordered locus">Metho_2335</name>
</gene>
<reference evidence="4" key="1">
    <citation type="submission" date="2012-02" db="EMBL/GenBank/DDBJ databases">
        <title>Complete sequence of chromosome of Methanomethylovorans hollandica DSM 15978.</title>
        <authorList>
            <person name="Lucas S."/>
            <person name="Copeland A."/>
            <person name="Lapidus A."/>
            <person name="Glavina del Rio T."/>
            <person name="Dalin E."/>
            <person name="Tice H."/>
            <person name="Bruce D."/>
            <person name="Goodwin L."/>
            <person name="Pitluck S."/>
            <person name="Peters L."/>
            <person name="Mikhailova N."/>
            <person name="Held B."/>
            <person name="Kyrpides N."/>
            <person name="Mavromatis K."/>
            <person name="Ivanova N."/>
            <person name="Brettin T."/>
            <person name="Detter J.C."/>
            <person name="Han C."/>
            <person name="Larimer F."/>
            <person name="Land M."/>
            <person name="Hauser L."/>
            <person name="Markowitz V."/>
            <person name="Cheng J.-F."/>
            <person name="Hugenholtz P."/>
            <person name="Woyke T."/>
            <person name="Wu D."/>
            <person name="Spring S."/>
            <person name="Schroeder M."/>
            <person name="Brambilla E."/>
            <person name="Klenk H.-P."/>
            <person name="Eisen J.A."/>
        </authorList>
    </citation>
    <scope>NUCLEOTIDE SEQUENCE [LARGE SCALE GENOMIC DNA]</scope>
    <source>
        <strain evidence="4">DSM 15978 / NBRC 107637 / DMS1</strain>
    </source>
</reference>
<proteinExistence type="predicted"/>
<protein>
    <submittedName>
        <fullName evidence="3">Uncharacterized protein</fullName>
    </submittedName>
</protein>
<name>L0KYG4_METHD</name>
<evidence type="ECO:0000313" key="4">
    <source>
        <dbReference type="Proteomes" id="UP000010866"/>
    </source>
</evidence>
<keyword evidence="4" id="KW-1185">Reference proteome</keyword>
<dbReference type="Gene3D" id="1.20.5.360">
    <property type="entry name" value="SFTPD helical domain"/>
    <property type="match status" value="1"/>
</dbReference>
<keyword evidence="2" id="KW-0812">Transmembrane</keyword>
<dbReference type="GeneID" id="14408413"/>
<dbReference type="Proteomes" id="UP000010866">
    <property type="component" value="Chromosome"/>
</dbReference>
<dbReference type="RefSeq" id="WP_015325657.1">
    <property type="nucleotide sequence ID" value="NC_019977.1"/>
</dbReference>
<organism evidence="3 4">
    <name type="scientific">Methanomethylovorans hollandica (strain DSM 15978 / NBRC 107637 / DMS1)</name>
    <dbReference type="NCBI Taxonomy" id="867904"/>
    <lineage>
        <taxon>Archaea</taxon>
        <taxon>Methanobacteriati</taxon>
        <taxon>Methanobacteriota</taxon>
        <taxon>Stenosarchaea group</taxon>
        <taxon>Methanomicrobia</taxon>
        <taxon>Methanosarcinales</taxon>
        <taxon>Methanosarcinaceae</taxon>
        <taxon>Methanomethylovorans</taxon>
    </lineage>
</organism>